<protein>
    <submittedName>
        <fullName evidence="3">PH domain-containing protein</fullName>
    </submittedName>
</protein>
<keyword evidence="1" id="KW-0812">Transmembrane</keyword>
<dbReference type="PANTHER" id="PTHR37938">
    <property type="entry name" value="BLL0215 PROTEIN"/>
    <property type="match status" value="1"/>
</dbReference>
<keyword evidence="1" id="KW-1133">Transmembrane helix</keyword>
<feature type="domain" description="YdbS-like PH" evidence="2">
    <location>
        <begin position="82"/>
        <end position="154"/>
    </location>
</feature>
<dbReference type="PANTHER" id="PTHR37938:SF1">
    <property type="entry name" value="BLL0215 PROTEIN"/>
    <property type="match status" value="1"/>
</dbReference>
<dbReference type="InterPro" id="IPR005182">
    <property type="entry name" value="YdbS-like_PH"/>
</dbReference>
<dbReference type="Proteomes" id="UP001595898">
    <property type="component" value="Unassembled WGS sequence"/>
</dbReference>
<dbReference type="EMBL" id="JBHSFA010000011">
    <property type="protein sequence ID" value="MFC4544497.1"/>
    <property type="molecule type" value="Genomic_DNA"/>
</dbReference>
<accession>A0ABD5PV93</accession>
<dbReference type="AlphaFoldDB" id="A0ABD5PV93"/>
<dbReference type="RefSeq" id="WP_250141228.1">
    <property type="nucleotide sequence ID" value="NZ_JALIQP010000003.1"/>
</dbReference>
<feature type="transmembrane region" description="Helical" evidence="1">
    <location>
        <begin position="35"/>
        <end position="55"/>
    </location>
</feature>
<name>A0ABD5PV93_9EURY</name>
<keyword evidence="1" id="KW-0472">Membrane</keyword>
<evidence type="ECO:0000313" key="4">
    <source>
        <dbReference type="Proteomes" id="UP001595898"/>
    </source>
</evidence>
<keyword evidence="4" id="KW-1185">Reference proteome</keyword>
<dbReference type="Pfam" id="PF03703">
    <property type="entry name" value="bPH_2"/>
    <property type="match status" value="1"/>
</dbReference>
<proteinExistence type="predicted"/>
<evidence type="ECO:0000313" key="3">
    <source>
        <dbReference type="EMBL" id="MFC4544497.1"/>
    </source>
</evidence>
<reference evidence="3 4" key="1">
    <citation type="journal article" date="2019" name="Int. J. Syst. Evol. Microbiol.">
        <title>The Global Catalogue of Microorganisms (GCM) 10K type strain sequencing project: providing services to taxonomists for standard genome sequencing and annotation.</title>
        <authorList>
            <consortium name="The Broad Institute Genomics Platform"/>
            <consortium name="The Broad Institute Genome Sequencing Center for Infectious Disease"/>
            <person name="Wu L."/>
            <person name="Ma J."/>
        </authorList>
    </citation>
    <scope>NUCLEOTIDE SEQUENCE [LARGE SCALE GENOMIC DNA]</scope>
    <source>
        <strain evidence="3 4">WLHS5</strain>
    </source>
</reference>
<evidence type="ECO:0000259" key="2">
    <source>
        <dbReference type="Pfam" id="PF03703"/>
    </source>
</evidence>
<gene>
    <name evidence="3" type="ORF">ACFO5R_21430</name>
</gene>
<evidence type="ECO:0000256" key="1">
    <source>
        <dbReference type="SAM" id="Phobius"/>
    </source>
</evidence>
<organism evidence="3 4">
    <name type="scientific">Halosolutus amylolyticus</name>
    <dbReference type="NCBI Taxonomy" id="2932267"/>
    <lineage>
        <taxon>Archaea</taxon>
        <taxon>Methanobacteriati</taxon>
        <taxon>Methanobacteriota</taxon>
        <taxon>Stenosarchaea group</taxon>
        <taxon>Halobacteria</taxon>
        <taxon>Halobacteriales</taxon>
        <taxon>Natrialbaceae</taxon>
        <taxon>Halosolutus</taxon>
    </lineage>
</organism>
<comment type="caution">
    <text evidence="3">The sequence shown here is derived from an EMBL/GenBank/DDBJ whole genome shotgun (WGS) entry which is preliminary data.</text>
</comment>
<sequence length="192" mass="21148">MTTPDRRSGAEDVAWLTVGADEEVRWQGGPRIQTVYPWVALAVVGALVIAAAVVLEVLSPLGLLWLPVLAAPGCWQYARVSRTTFLITNRRVAVRSGVLGVTVRVVGLERVQNTRVTQNPIGRLIGYGRVTIETAGGSDLVFWNVETPSDVRARLEAQRTGPESRRLPGSREQWASVLAEVRAWRRALDRSR</sequence>